<gene>
    <name evidence="5" type="ORF">CUN59_02875</name>
</gene>
<dbReference type="InterPro" id="IPR043128">
    <property type="entry name" value="Rev_trsase/Diguanyl_cyclase"/>
</dbReference>
<dbReference type="OrthoDB" id="9758700at2"/>
<dbReference type="EMBL" id="PGEM01000021">
    <property type="protein sequence ID" value="PPJ64772.1"/>
    <property type="molecule type" value="Genomic_DNA"/>
</dbReference>
<name>A0A2S6CYH5_9CYAN</name>
<sequence length="1091" mass="124506">MNFHQRKLYALLRTITENSPNKKFICQHLEVFQADIDALSQWWETQGHIAAAISSSSDRVNLKAVENNSDTIELRHPLSGQEQIINYPQNLSLESIVTEIQTVWQRISQQTDIDQDEKIAKLYWWCWRFYPQLLVSHNIGLLTPAHSILPDCSHHSYNSTVAALVGAMYPQTWQEGEAETHPYLLIFTFSPIQEFIKASRKFLDFWGGSYILHYLSAIICWEVAKLYGPDAVITPSLWSQEIIDALLLKHHPDFQADFHKYEGTDPISKFWNQDNPPQSLCTAGFPNVITVLVGSKDEAIKLGKDLEATLKKHWQEMARKVREDVKSRFRDKIADNDKFKEVVKEIAKDLLGENSEAKVKDKNKEESVEKAKKIPREELETELIKLRQPGCWEWNGLWDAQINHTWETYFVAVPLGNPEQDLQIQINSDSQKEWIELQNQIADIRITQANNDPENPNNQKSIPTAAELNAYNFLNVGTWWGSFQGRLGKAIQAIKNTRSWQIPIASGERSTLSGQYTALHPRFLYQNFQNGLGLPLESLRLFWQVMAVVYPGVFNGSEKLNAIELTKRLAWKHGGVAENLGIKLNPDDDYEGLIRFPNLCSIAAANFAAHHPQKIQYFWADLRQQIEHNSELESKHHDFCVRTNRPFQVRRADAAVKALPNYKKGLNGVMFSSKWLADDMNLDATKTSALRTVVDTVQRKHFGDGSPADWWVLVLGDGDGMGSYVNGSSLKNYSDYIVANLVDTRNIEQEKWDNLLNTKKRMGPATHVGLNRALLDFSNRLVPYLAEQRHCGKVIYSGGDDVMVALPLADLPGFLRSLRAAWCGGDDPENKFISQGGYWFWQDEKTRPVEIPGRPLFTMGKDATMSLGVVIAHKSVPLPTVLESIWDAEKERAKKLSGVREKRQDSPGYETIYPNKDGLCFRVIYGSGNTLEALMKGHLLPLWWDFLQAYQEVDFSPVLYRLSEELPRHAEVTKDSRLFRKAAQVILASRDQQLAEEVETTLLAWLDAWEQWACGAKETATELGEEEVLGTKPEDLANLLRFSAFLVSRRQQEVSWQGARCRVQGERGFRDFCTDMGIMIKYPYNWQTVSC</sequence>
<evidence type="ECO:0000259" key="4">
    <source>
        <dbReference type="Pfam" id="PF22335"/>
    </source>
</evidence>
<feature type="domain" description="CRISPR-associated protein Cmr2 N-terminal" evidence="3">
    <location>
        <begin position="184"/>
        <end position="318"/>
    </location>
</feature>
<keyword evidence="2" id="KW-0051">Antiviral defense</keyword>
<dbReference type="InterPro" id="IPR038242">
    <property type="entry name" value="Cmr2_N"/>
</dbReference>
<evidence type="ECO:0000259" key="3">
    <source>
        <dbReference type="Pfam" id="PF12469"/>
    </source>
</evidence>
<dbReference type="GO" id="GO:0000166">
    <property type="term" value="F:nucleotide binding"/>
    <property type="evidence" value="ECO:0007669"/>
    <property type="project" value="UniProtKB-KW"/>
</dbReference>
<accession>A0A2S6CYH5</accession>
<proteinExistence type="predicted"/>
<keyword evidence="6" id="KW-1185">Reference proteome</keyword>
<dbReference type="InterPro" id="IPR024615">
    <property type="entry name" value="CRISPR-assoc_Cmr2_N"/>
</dbReference>
<reference evidence="5 6" key="1">
    <citation type="submission" date="2018-02" db="EMBL/GenBank/DDBJ databases">
        <title>Discovery of a pederin family compound in a non-symbiotic bloom-forming cyanobacterium.</title>
        <authorList>
            <person name="Kust A."/>
            <person name="Mares J."/>
            <person name="Jokela J."/>
            <person name="Urajova P."/>
            <person name="Hajek J."/>
            <person name="Saurav K."/>
            <person name="Voracova K."/>
            <person name="Fewer D.P."/>
            <person name="Haapaniemi E."/>
            <person name="Permi P."/>
            <person name="Rehakova K."/>
            <person name="Sivonen K."/>
            <person name="Hrouzek P."/>
        </authorList>
    </citation>
    <scope>NUCLEOTIDE SEQUENCE [LARGE SCALE GENOMIC DNA]</scope>
    <source>
        <strain evidence="5 6">CHARLIE-1</strain>
    </source>
</reference>
<evidence type="ECO:0000256" key="2">
    <source>
        <dbReference type="ARBA" id="ARBA00023118"/>
    </source>
</evidence>
<dbReference type="Gene3D" id="3.30.70.270">
    <property type="match status" value="1"/>
</dbReference>
<dbReference type="InterPro" id="IPR054767">
    <property type="entry name" value="Cas10-Cmr2_palm2"/>
</dbReference>
<organism evidence="5 6">
    <name type="scientific">Cuspidothrix issatschenkoi CHARLIE-1</name>
    <dbReference type="NCBI Taxonomy" id="2052836"/>
    <lineage>
        <taxon>Bacteria</taxon>
        <taxon>Bacillati</taxon>
        <taxon>Cyanobacteriota</taxon>
        <taxon>Cyanophyceae</taxon>
        <taxon>Nostocales</taxon>
        <taxon>Aphanizomenonaceae</taxon>
        <taxon>Cuspidothrix</taxon>
    </lineage>
</organism>
<dbReference type="Pfam" id="PF22335">
    <property type="entry name" value="Cas10-Cmr2_palm2"/>
    <property type="match status" value="1"/>
</dbReference>
<evidence type="ECO:0000256" key="1">
    <source>
        <dbReference type="ARBA" id="ARBA00022741"/>
    </source>
</evidence>
<comment type="caution">
    <text evidence="5">The sequence shown here is derived from an EMBL/GenBank/DDBJ whole genome shotgun (WGS) entry which is preliminary data.</text>
</comment>
<dbReference type="Pfam" id="PF12469">
    <property type="entry name" value="Cmr2_N"/>
    <property type="match status" value="1"/>
</dbReference>
<dbReference type="Gene3D" id="3.30.70.2220">
    <property type="entry name" value="CRISPR-Cas system, Cmr2 subunit, D1 domain, cysteine cluster"/>
    <property type="match status" value="2"/>
</dbReference>
<dbReference type="GO" id="GO:0051607">
    <property type="term" value="P:defense response to virus"/>
    <property type="evidence" value="ECO:0007669"/>
    <property type="project" value="UniProtKB-KW"/>
</dbReference>
<keyword evidence="1" id="KW-0547">Nucleotide-binding</keyword>
<evidence type="ECO:0000313" key="6">
    <source>
        <dbReference type="Proteomes" id="UP000239589"/>
    </source>
</evidence>
<dbReference type="AlphaFoldDB" id="A0A2S6CYH5"/>
<evidence type="ECO:0000313" key="5">
    <source>
        <dbReference type="EMBL" id="PPJ64772.1"/>
    </source>
</evidence>
<feature type="domain" description="Cas10/Cmr2 second palm" evidence="4">
    <location>
        <begin position="714"/>
        <end position="897"/>
    </location>
</feature>
<dbReference type="Proteomes" id="UP000239589">
    <property type="component" value="Unassembled WGS sequence"/>
</dbReference>
<protein>
    <submittedName>
        <fullName evidence="5">Type III-B CRISPR-associated protein Cas10/Cmr2</fullName>
    </submittedName>
</protein>
<dbReference type="RefSeq" id="WP_104386415.1">
    <property type="nucleotide sequence ID" value="NZ_PGEM01000021.1"/>
</dbReference>